<protein>
    <recommendedName>
        <fullName evidence="5">N-alpha-acetyltransferase 40</fullName>
        <ecNumber evidence="4">2.3.1.257</ecNumber>
    </recommendedName>
</protein>
<proteinExistence type="inferred from homology"/>
<comment type="similarity">
    <text evidence="3">Belongs to the acetyltransferase family. NAA40 subfamily.</text>
</comment>
<comment type="catalytic activity">
    <reaction evidence="10">
        <text>N-terminal L-seryl-[histone H2A] + acetyl-CoA = N-terminal N(alpha)-acetyl-L-seryl-[histone H2A] + CoA + H(+)</text>
        <dbReference type="Rhea" id="RHEA:50600"/>
        <dbReference type="Rhea" id="RHEA-COMP:12742"/>
        <dbReference type="Rhea" id="RHEA-COMP:12744"/>
        <dbReference type="ChEBI" id="CHEBI:15378"/>
        <dbReference type="ChEBI" id="CHEBI:57287"/>
        <dbReference type="ChEBI" id="CHEBI:57288"/>
        <dbReference type="ChEBI" id="CHEBI:64738"/>
        <dbReference type="ChEBI" id="CHEBI:83690"/>
        <dbReference type="EC" id="2.3.1.257"/>
    </reaction>
</comment>
<dbReference type="InterPro" id="IPR039949">
    <property type="entry name" value="NAA40"/>
</dbReference>
<dbReference type="Proteomes" id="UP001168990">
    <property type="component" value="Unassembled WGS sequence"/>
</dbReference>
<keyword evidence="8" id="KW-0539">Nucleus</keyword>
<dbReference type="EC" id="2.3.1.257" evidence="4"/>
<evidence type="ECO:0000256" key="7">
    <source>
        <dbReference type="ARBA" id="ARBA00022679"/>
    </source>
</evidence>
<evidence type="ECO:0000256" key="11">
    <source>
        <dbReference type="ARBA" id="ARBA00049524"/>
    </source>
</evidence>
<dbReference type="GO" id="GO:0005737">
    <property type="term" value="C:cytoplasm"/>
    <property type="evidence" value="ECO:0007669"/>
    <property type="project" value="UniProtKB-SubCell"/>
</dbReference>
<name>A0AA39F835_9HYME</name>
<dbReference type="CDD" id="cd04301">
    <property type="entry name" value="NAT_SF"/>
    <property type="match status" value="1"/>
</dbReference>
<evidence type="ECO:0000256" key="4">
    <source>
        <dbReference type="ARBA" id="ARBA00012950"/>
    </source>
</evidence>
<gene>
    <name evidence="13" type="ORF">PV328_003283</name>
</gene>
<keyword evidence="14" id="KW-1185">Reference proteome</keyword>
<evidence type="ECO:0000256" key="10">
    <source>
        <dbReference type="ARBA" id="ARBA00047821"/>
    </source>
</evidence>
<evidence type="ECO:0000256" key="1">
    <source>
        <dbReference type="ARBA" id="ARBA00004123"/>
    </source>
</evidence>
<keyword evidence="9" id="KW-0012">Acyltransferase</keyword>
<comment type="catalytic activity">
    <reaction evidence="11">
        <text>N-terminal L-seryl-[histone H4] + acetyl-CoA = N-terminal N(alpha)-acetyl-L-seryl-[histone H4] + CoA + H(+)</text>
        <dbReference type="Rhea" id="RHEA:50596"/>
        <dbReference type="Rhea" id="RHEA-COMP:12740"/>
        <dbReference type="Rhea" id="RHEA-COMP:12743"/>
        <dbReference type="ChEBI" id="CHEBI:15378"/>
        <dbReference type="ChEBI" id="CHEBI:57287"/>
        <dbReference type="ChEBI" id="CHEBI:57288"/>
        <dbReference type="ChEBI" id="CHEBI:64738"/>
        <dbReference type="ChEBI" id="CHEBI:83690"/>
        <dbReference type="EC" id="2.3.1.257"/>
    </reaction>
</comment>
<dbReference type="PROSITE" id="PS51186">
    <property type="entry name" value="GNAT"/>
    <property type="match status" value="1"/>
</dbReference>
<evidence type="ECO:0000256" key="2">
    <source>
        <dbReference type="ARBA" id="ARBA00004496"/>
    </source>
</evidence>
<sequence>MKNKKGHRTRKQIIAEKEALSKRLIEIANSQNDPLVSLPLFQSYKSSTDIQYKLTCQKVKDLDSKTLAWIFDLMERNMKTIYQQSNWGWNESSKQNELTEPTAWYLIASCNEEPVGFSHFRYDIDDKVQVLYCYELQLEPRVRRNGLGKFMMNCLDALASQSGMKKVVLTVLKHNPAARLFFKSLGFKLDNTSPPEWENLDYIILIFDTLKCCEVELSPQHWSIA</sequence>
<evidence type="ECO:0000256" key="9">
    <source>
        <dbReference type="ARBA" id="ARBA00023315"/>
    </source>
</evidence>
<comment type="subcellular location">
    <subcellularLocation>
        <location evidence="2">Cytoplasm</location>
    </subcellularLocation>
    <subcellularLocation>
        <location evidence="1">Nucleus</location>
    </subcellularLocation>
</comment>
<keyword evidence="7" id="KW-0808">Transferase</keyword>
<evidence type="ECO:0000256" key="3">
    <source>
        <dbReference type="ARBA" id="ARBA00008870"/>
    </source>
</evidence>
<reference evidence="13" key="1">
    <citation type="journal article" date="2023" name="bioRxiv">
        <title>Scaffold-level genome assemblies of two parasitoid biocontrol wasps reveal the parthenogenesis mechanism and an associated novel virus.</title>
        <authorList>
            <person name="Inwood S."/>
            <person name="Skelly J."/>
            <person name="Guhlin J."/>
            <person name="Harrop T."/>
            <person name="Goldson S."/>
            <person name="Dearden P."/>
        </authorList>
    </citation>
    <scope>NUCLEOTIDE SEQUENCE</scope>
    <source>
        <strain evidence="13">Irish</strain>
        <tissue evidence="13">Whole body</tissue>
    </source>
</reference>
<feature type="domain" description="N-acetyltransferase" evidence="12">
    <location>
        <begin position="68"/>
        <end position="209"/>
    </location>
</feature>
<reference evidence="13" key="2">
    <citation type="submission" date="2023-03" db="EMBL/GenBank/DDBJ databases">
        <authorList>
            <person name="Inwood S.N."/>
            <person name="Skelly J.G."/>
            <person name="Guhlin J."/>
            <person name="Harrop T.W.R."/>
            <person name="Goldson S.G."/>
            <person name="Dearden P.K."/>
        </authorList>
    </citation>
    <scope>NUCLEOTIDE SEQUENCE</scope>
    <source>
        <strain evidence="13">Irish</strain>
        <tissue evidence="13">Whole body</tissue>
    </source>
</reference>
<evidence type="ECO:0000313" key="14">
    <source>
        <dbReference type="Proteomes" id="UP001168990"/>
    </source>
</evidence>
<dbReference type="GO" id="GO:0005634">
    <property type="term" value="C:nucleus"/>
    <property type="evidence" value="ECO:0007669"/>
    <property type="project" value="UniProtKB-SubCell"/>
</dbReference>
<evidence type="ECO:0000256" key="6">
    <source>
        <dbReference type="ARBA" id="ARBA00022490"/>
    </source>
</evidence>
<comment type="caution">
    <text evidence="13">The sequence shown here is derived from an EMBL/GenBank/DDBJ whole genome shotgun (WGS) entry which is preliminary data.</text>
</comment>
<keyword evidence="6" id="KW-0963">Cytoplasm</keyword>
<dbReference type="SUPFAM" id="SSF55729">
    <property type="entry name" value="Acyl-CoA N-acyltransferases (Nat)"/>
    <property type="match status" value="1"/>
</dbReference>
<evidence type="ECO:0000256" key="8">
    <source>
        <dbReference type="ARBA" id="ARBA00023242"/>
    </source>
</evidence>
<evidence type="ECO:0000259" key="12">
    <source>
        <dbReference type="PROSITE" id="PS51186"/>
    </source>
</evidence>
<dbReference type="Pfam" id="PF00583">
    <property type="entry name" value="Acetyltransf_1"/>
    <property type="match status" value="1"/>
</dbReference>
<dbReference type="Gene3D" id="3.40.630.30">
    <property type="match status" value="1"/>
</dbReference>
<evidence type="ECO:0000256" key="5">
    <source>
        <dbReference type="ARBA" id="ARBA00015043"/>
    </source>
</evidence>
<dbReference type="InterPro" id="IPR000182">
    <property type="entry name" value="GNAT_dom"/>
</dbReference>
<dbReference type="GO" id="GO:0043998">
    <property type="term" value="F:histone H2A acetyltransferase activity"/>
    <property type="evidence" value="ECO:0007669"/>
    <property type="project" value="InterPro"/>
</dbReference>
<dbReference type="GO" id="GO:0010485">
    <property type="term" value="F:histone H4 acetyltransferase activity"/>
    <property type="evidence" value="ECO:0007669"/>
    <property type="project" value="InterPro"/>
</dbReference>
<evidence type="ECO:0000313" key="13">
    <source>
        <dbReference type="EMBL" id="KAK0164690.1"/>
    </source>
</evidence>
<dbReference type="PANTHER" id="PTHR20531">
    <property type="entry name" value="N-ALPHA-ACETYLTRANSFERASE 40"/>
    <property type="match status" value="1"/>
</dbReference>
<dbReference type="EMBL" id="JAQQBS010001422">
    <property type="protein sequence ID" value="KAK0164690.1"/>
    <property type="molecule type" value="Genomic_DNA"/>
</dbReference>
<dbReference type="PANTHER" id="PTHR20531:SF1">
    <property type="entry name" value="N-ALPHA-ACETYLTRANSFERASE 40"/>
    <property type="match status" value="1"/>
</dbReference>
<accession>A0AA39F835</accession>
<organism evidence="13 14">
    <name type="scientific">Microctonus aethiopoides</name>
    <dbReference type="NCBI Taxonomy" id="144406"/>
    <lineage>
        <taxon>Eukaryota</taxon>
        <taxon>Metazoa</taxon>
        <taxon>Ecdysozoa</taxon>
        <taxon>Arthropoda</taxon>
        <taxon>Hexapoda</taxon>
        <taxon>Insecta</taxon>
        <taxon>Pterygota</taxon>
        <taxon>Neoptera</taxon>
        <taxon>Endopterygota</taxon>
        <taxon>Hymenoptera</taxon>
        <taxon>Apocrita</taxon>
        <taxon>Ichneumonoidea</taxon>
        <taxon>Braconidae</taxon>
        <taxon>Euphorinae</taxon>
        <taxon>Microctonus</taxon>
    </lineage>
</organism>
<dbReference type="InterPro" id="IPR016181">
    <property type="entry name" value="Acyl_CoA_acyltransferase"/>
</dbReference>
<dbReference type="AlphaFoldDB" id="A0AA39F835"/>
<dbReference type="GO" id="GO:1990189">
    <property type="term" value="F:protein N-terminal-serine acetyltransferase activity"/>
    <property type="evidence" value="ECO:0007669"/>
    <property type="project" value="UniProtKB-EC"/>
</dbReference>